<name>A0A934ME94_9RHOB</name>
<reference evidence="2" key="1">
    <citation type="submission" date="2020-12" db="EMBL/GenBank/DDBJ databases">
        <title>Bacterial taxonomy.</title>
        <authorList>
            <person name="Pan X."/>
        </authorList>
    </citation>
    <scope>NUCLEOTIDE SEQUENCE</scope>
    <source>
        <strain evidence="2">KCTC 52957</strain>
    </source>
</reference>
<dbReference type="AlphaFoldDB" id="A0A934ME94"/>
<dbReference type="InterPro" id="IPR010593">
    <property type="entry name" value="DUF1159"/>
</dbReference>
<proteinExistence type="predicted"/>
<evidence type="ECO:0000256" key="1">
    <source>
        <dbReference type="SAM" id="MobiDB-lite"/>
    </source>
</evidence>
<dbReference type="Proteomes" id="UP000642488">
    <property type="component" value="Unassembled WGS sequence"/>
</dbReference>
<dbReference type="PANTHER" id="PTHR36456:SF1">
    <property type="entry name" value="UPF0232 PROTEIN SCO3875"/>
    <property type="match status" value="1"/>
</dbReference>
<sequence>MAEKPYRSSFRKGFQRTSTLIEKQIRRAGETRGFAVSRLLTHWAEIVGPDMAAVARPVNVSYARRSMGATLTVLTTGAQAPMLEMQKAKLRDRVNACYGYQAISDIRLTQTAPTGFAEGAAQFGHAPRPAARQPDPATLQAARQSAAPVSDPDLRAALERLGANVLGPPKHSQG</sequence>
<dbReference type="EMBL" id="JAEKPD010000009">
    <property type="protein sequence ID" value="MBJ3763216.1"/>
    <property type="molecule type" value="Genomic_DNA"/>
</dbReference>
<protein>
    <submittedName>
        <fullName evidence="2">DUF721 domain-containing protein</fullName>
    </submittedName>
</protein>
<evidence type="ECO:0000313" key="3">
    <source>
        <dbReference type="Proteomes" id="UP000642488"/>
    </source>
</evidence>
<gene>
    <name evidence="2" type="ORF">ILP92_10710</name>
</gene>
<organism evidence="2 3">
    <name type="scientific">Palleronia pontilimi</name>
    <dbReference type="NCBI Taxonomy" id="1964209"/>
    <lineage>
        <taxon>Bacteria</taxon>
        <taxon>Pseudomonadati</taxon>
        <taxon>Pseudomonadota</taxon>
        <taxon>Alphaproteobacteria</taxon>
        <taxon>Rhodobacterales</taxon>
        <taxon>Roseobacteraceae</taxon>
        <taxon>Palleronia</taxon>
    </lineage>
</organism>
<dbReference type="InterPro" id="IPR007922">
    <property type="entry name" value="DciA-like"/>
</dbReference>
<accession>A0A934ME94</accession>
<feature type="region of interest" description="Disordered" evidence="1">
    <location>
        <begin position="123"/>
        <end position="153"/>
    </location>
</feature>
<dbReference type="PANTHER" id="PTHR36456">
    <property type="entry name" value="UPF0232 PROTEIN SCO3875"/>
    <property type="match status" value="1"/>
</dbReference>
<dbReference type="Pfam" id="PF05258">
    <property type="entry name" value="DciA"/>
    <property type="match status" value="1"/>
</dbReference>
<dbReference type="PIRSF" id="PIRSF032064">
    <property type="entry name" value="UCP032064"/>
    <property type="match status" value="1"/>
</dbReference>
<dbReference type="RefSeq" id="WP_198916390.1">
    <property type="nucleotide sequence ID" value="NZ_JAEKPD010000009.1"/>
</dbReference>
<comment type="caution">
    <text evidence="2">The sequence shown here is derived from an EMBL/GenBank/DDBJ whole genome shotgun (WGS) entry which is preliminary data.</text>
</comment>
<feature type="compositionally biased region" description="Low complexity" evidence="1">
    <location>
        <begin position="126"/>
        <end position="137"/>
    </location>
</feature>
<keyword evidence="3" id="KW-1185">Reference proteome</keyword>
<evidence type="ECO:0000313" key="2">
    <source>
        <dbReference type="EMBL" id="MBJ3763216.1"/>
    </source>
</evidence>